<dbReference type="SUPFAM" id="SSF55729">
    <property type="entry name" value="Acyl-CoA N-acyltransferases (Nat)"/>
    <property type="match status" value="1"/>
</dbReference>
<dbReference type="AlphaFoldDB" id="A0A7S3LGF1"/>
<organism evidence="1">
    <name type="scientific">Amphora coffeiformis</name>
    <dbReference type="NCBI Taxonomy" id="265554"/>
    <lineage>
        <taxon>Eukaryota</taxon>
        <taxon>Sar</taxon>
        <taxon>Stramenopiles</taxon>
        <taxon>Ochrophyta</taxon>
        <taxon>Bacillariophyta</taxon>
        <taxon>Bacillariophyceae</taxon>
        <taxon>Bacillariophycidae</taxon>
        <taxon>Thalassiophysales</taxon>
        <taxon>Catenulaceae</taxon>
        <taxon>Amphora</taxon>
    </lineage>
</organism>
<evidence type="ECO:0008006" key="2">
    <source>
        <dbReference type="Google" id="ProtNLM"/>
    </source>
</evidence>
<reference evidence="1" key="1">
    <citation type="submission" date="2021-01" db="EMBL/GenBank/DDBJ databases">
        <authorList>
            <person name="Corre E."/>
            <person name="Pelletier E."/>
            <person name="Niang G."/>
            <person name="Scheremetjew M."/>
            <person name="Finn R."/>
            <person name="Kale V."/>
            <person name="Holt S."/>
            <person name="Cochrane G."/>
            <person name="Meng A."/>
            <person name="Brown T."/>
            <person name="Cohen L."/>
        </authorList>
    </citation>
    <scope>NUCLEOTIDE SEQUENCE</scope>
    <source>
        <strain evidence="1">CCMP127</strain>
    </source>
</reference>
<evidence type="ECO:0000313" key="1">
    <source>
        <dbReference type="EMBL" id="CAE0422124.1"/>
    </source>
</evidence>
<dbReference type="EMBL" id="HBIM01025196">
    <property type="protein sequence ID" value="CAE0422124.1"/>
    <property type="molecule type" value="Transcribed_RNA"/>
</dbReference>
<protein>
    <recommendedName>
        <fullName evidence="2">N-acetyltransferase domain-containing protein</fullName>
    </recommendedName>
</protein>
<accession>A0A7S3LGF1</accession>
<dbReference type="InterPro" id="IPR016181">
    <property type="entry name" value="Acyl_CoA_acyltransferase"/>
</dbReference>
<name>A0A7S3LGF1_9STRA</name>
<sequence>MEQFAMSIAETFEFMQPFCSVAMRKQSAFESTPMKQMGSGITLATTAEESEMSEQRQEASFAQVHYLKERCDTSLTSSLSEDEMLLPYDPSFPNPATTPPTRGPVPAQVTFFNPRKRETQLSRLSLQWHVKRAVGGFKGIDEWTGRLFEEADARQDTDGFLGQVTCFRISPKFQLPSSIEQKNDLRAVHPYVALLSEYMETNTTLPPMNTEKSLFGLPLVLVTHVQVAEEQRGMGLGLLLMDETCRCLANPAQWVILACQDQSLRDYFGLLGFAPSGLLDGEVIIRWNDPYCMATHRFENLCPHLPRVAVR</sequence>
<proteinExistence type="predicted"/>
<gene>
    <name evidence="1" type="ORF">ACOF00016_LOCUS18716</name>
</gene>